<evidence type="ECO:0000256" key="2">
    <source>
        <dbReference type="ARBA" id="ARBA00022989"/>
    </source>
</evidence>
<dbReference type="RefSeq" id="WP_145635151.1">
    <property type="nucleotide sequence ID" value="NZ_VIWP01000002.1"/>
</dbReference>
<sequence length="416" mass="43579">MPQSSRFRSARTIAVLAITQITSWGTSFDMLGVMGRIVAPDLGLPNEIVFGGLTIMMLVSAVVGPTTGRLLVKHGAAKVLACGSLLFALGLALLAAAHGPFVYFAAWLIIGIAGSFGLSAPAYTAVVEREGLDGKRAIAILMLFTGLSVTVFWPLLTYLTDLIGWRETFVVCAGVHLFICLPLHLFGLPPRVESAERAKADEIEPVQLTPEQKKRAFFYLAAVITISALVSYGLAPSLITILIQSGAAPALALQLGAARGAFGVSARVVDMTLGRRGNALITSLIGLSLMLCGFLIAATLAPATAALVTFMVLYGFGSGVVGVARALLPLTLFSAKDFGMQSARLTLPQNLATAASPVVFTAILDRLGGQYLLILSAVLILAALTFVLLLTRLVKSANATSAEAHSVTARSRISAR</sequence>
<dbReference type="GO" id="GO:0022857">
    <property type="term" value="F:transmembrane transporter activity"/>
    <property type="evidence" value="ECO:0007669"/>
    <property type="project" value="InterPro"/>
</dbReference>
<accession>A0A561R318</accession>
<organism evidence="6 7">
    <name type="scientific">Neorhizobium alkalisoli</name>
    <dbReference type="NCBI Taxonomy" id="528178"/>
    <lineage>
        <taxon>Bacteria</taxon>
        <taxon>Pseudomonadati</taxon>
        <taxon>Pseudomonadota</taxon>
        <taxon>Alphaproteobacteria</taxon>
        <taxon>Hyphomicrobiales</taxon>
        <taxon>Rhizobiaceae</taxon>
        <taxon>Rhizobium/Agrobacterium group</taxon>
        <taxon>Neorhizobium</taxon>
    </lineage>
</organism>
<name>A0A561R318_9HYPH</name>
<dbReference type="InterPro" id="IPR011701">
    <property type="entry name" value="MFS"/>
</dbReference>
<feature type="transmembrane region" description="Helical" evidence="4">
    <location>
        <begin position="79"/>
        <end position="98"/>
    </location>
</feature>
<evidence type="ECO:0000313" key="7">
    <source>
        <dbReference type="Proteomes" id="UP000320653"/>
    </source>
</evidence>
<dbReference type="PANTHER" id="PTHR11360">
    <property type="entry name" value="MONOCARBOXYLATE TRANSPORTER"/>
    <property type="match status" value="1"/>
</dbReference>
<dbReference type="AlphaFoldDB" id="A0A561R318"/>
<feature type="transmembrane region" description="Helical" evidence="4">
    <location>
        <begin position="279"/>
        <end position="301"/>
    </location>
</feature>
<evidence type="ECO:0000313" key="6">
    <source>
        <dbReference type="EMBL" id="TWF57002.1"/>
    </source>
</evidence>
<reference evidence="6 7" key="1">
    <citation type="submission" date="2019-06" db="EMBL/GenBank/DDBJ databases">
        <title>Sorghum-associated microbial communities from plants grown in Nebraska, USA.</title>
        <authorList>
            <person name="Schachtman D."/>
        </authorList>
    </citation>
    <scope>NUCLEOTIDE SEQUENCE [LARGE SCALE GENOMIC DNA]</scope>
    <source>
        <strain evidence="6 7">1225</strain>
    </source>
</reference>
<comment type="caution">
    <text evidence="6">The sequence shown here is derived from an EMBL/GenBank/DDBJ whole genome shotgun (WGS) entry which is preliminary data.</text>
</comment>
<keyword evidence="1 4" id="KW-0812">Transmembrane</keyword>
<keyword evidence="2 4" id="KW-1133">Transmembrane helix</keyword>
<gene>
    <name evidence="6" type="ORF">FHW37_102642</name>
</gene>
<evidence type="ECO:0000256" key="3">
    <source>
        <dbReference type="ARBA" id="ARBA00023136"/>
    </source>
</evidence>
<feature type="transmembrane region" description="Helical" evidence="4">
    <location>
        <begin position="168"/>
        <end position="188"/>
    </location>
</feature>
<feature type="transmembrane region" description="Helical" evidence="4">
    <location>
        <begin position="12"/>
        <end position="28"/>
    </location>
</feature>
<feature type="transmembrane region" description="Helical" evidence="4">
    <location>
        <begin position="370"/>
        <end position="390"/>
    </location>
</feature>
<dbReference type="PANTHER" id="PTHR11360:SF290">
    <property type="entry name" value="MONOCARBOXYLATE MFS PERMEASE"/>
    <property type="match status" value="1"/>
</dbReference>
<proteinExistence type="predicted"/>
<dbReference type="Gene3D" id="1.20.1250.20">
    <property type="entry name" value="MFS general substrate transporter like domains"/>
    <property type="match status" value="1"/>
</dbReference>
<dbReference type="InterPro" id="IPR050327">
    <property type="entry name" value="Proton-linked_MCT"/>
</dbReference>
<protein>
    <submittedName>
        <fullName evidence="6">Putative MFS family arabinose efflux permease</fullName>
    </submittedName>
</protein>
<evidence type="ECO:0000256" key="4">
    <source>
        <dbReference type="SAM" id="Phobius"/>
    </source>
</evidence>
<dbReference type="InterPro" id="IPR020846">
    <property type="entry name" value="MFS_dom"/>
</dbReference>
<evidence type="ECO:0000256" key="1">
    <source>
        <dbReference type="ARBA" id="ARBA00022692"/>
    </source>
</evidence>
<dbReference type="SUPFAM" id="SSF103473">
    <property type="entry name" value="MFS general substrate transporter"/>
    <property type="match status" value="1"/>
</dbReference>
<dbReference type="EMBL" id="VIWP01000002">
    <property type="protein sequence ID" value="TWF57002.1"/>
    <property type="molecule type" value="Genomic_DNA"/>
</dbReference>
<dbReference type="Proteomes" id="UP000320653">
    <property type="component" value="Unassembled WGS sequence"/>
</dbReference>
<dbReference type="Pfam" id="PF07690">
    <property type="entry name" value="MFS_1"/>
    <property type="match status" value="1"/>
</dbReference>
<evidence type="ECO:0000259" key="5">
    <source>
        <dbReference type="PROSITE" id="PS50850"/>
    </source>
</evidence>
<feature type="transmembrane region" description="Helical" evidence="4">
    <location>
        <begin position="104"/>
        <end position="126"/>
    </location>
</feature>
<dbReference type="InterPro" id="IPR036259">
    <property type="entry name" value="MFS_trans_sf"/>
</dbReference>
<keyword evidence="3 4" id="KW-0472">Membrane</keyword>
<dbReference type="PROSITE" id="PS50850">
    <property type="entry name" value="MFS"/>
    <property type="match status" value="1"/>
</dbReference>
<feature type="transmembrane region" description="Helical" evidence="4">
    <location>
        <begin position="307"/>
        <end position="333"/>
    </location>
</feature>
<keyword evidence="7" id="KW-1185">Reference proteome</keyword>
<feature type="transmembrane region" description="Helical" evidence="4">
    <location>
        <begin position="216"/>
        <end position="235"/>
    </location>
</feature>
<feature type="transmembrane region" description="Helical" evidence="4">
    <location>
        <begin position="138"/>
        <end position="156"/>
    </location>
</feature>
<feature type="domain" description="Major facilitator superfamily (MFS) profile" evidence="5">
    <location>
        <begin position="13"/>
        <end position="395"/>
    </location>
</feature>
<dbReference type="OrthoDB" id="7200137at2"/>
<feature type="transmembrane region" description="Helical" evidence="4">
    <location>
        <begin position="48"/>
        <end position="72"/>
    </location>
</feature>